<name>A0A1L9C707_9EURY</name>
<dbReference type="AlphaFoldDB" id="A0A1L9C707"/>
<gene>
    <name evidence="1" type="ORF">MPF_0091</name>
</gene>
<evidence type="ECO:0000313" key="1">
    <source>
        <dbReference type="EMBL" id="OJH50303.1"/>
    </source>
</evidence>
<accession>A0A1L9C707</accession>
<reference evidence="1 2" key="1">
    <citation type="submission" date="2014-12" db="EMBL/GenBank/DDBJ databases">
        <title>The genome sequence of Methanohalophilus portucalensis strain FDF1.</title>
        <authorList>
            <person name="Lai M.-C."/>
            <person name="Lai S.-J."/>
        </authorList>
    </citation>
    <scope>NUCLEOTIDE SEQUENCE [LARGE SCALE GENOMIC DNA]</scope>
    <source>
        <strain evidence="1 2">FDF-1</strain>
    </source>
</reference>
<dbReference type="EMBL" id="JWTK01000001">
    <property type="protein sequence ID" value="OJH50303.1"/>
    <property type="molecule type" value="Genomic_DNA"/>
</dbReference>
<evidence type="ECO:0000313" key="2">
    <source>
        <dbReference type="Proteomes" id="UP000185713"/>
    </source>
</evidence>
<protein>
    <submittedName>
        <fullName evidence="1">Uncharacterized protein</fullName>
    </submittedName>
</protein>
<sequence>MLCQAMYNVIFAAHILRTGAWEIWPYTFATIAII</sequence>
<comment type="caution">
    <text evidence="1">The sequence shown here is derived from an EMBL/GenBank/DDBJ whole genome shotgun (WGS) entry which is preliminary data.</text>
</comment>
<proteinExistence type="predicted"/>
<organism evidence="1 2">
    <name type="scientific">Methanohalophilus portucalensis FDF-1</name>
    <dbReference type="NCBI Taxonomy" id="523843"/>
    <lineage>
        <taxon>Archaea</taxon>
        <taxon>Methanobacteriati</taxon>
        <taxon>Methanobacteriota</taxon>
        <taxon>Stenosarchaea group</taxon>
        <taxon>Methanomicrobia</taxon>
        <taxon>Methanosarcinales</taxon>
        <taxon>Methanosarcinaceae</taxon>
        <taxon>Methanohalophilus</taxon>
    </lineage>
</organism>
<dbReference type="Proteomes" id="UP000185713">
    <property type="component" value="Unassembled WGS sequence"/>
</dbReference>